<feature type="chain" id="PRO_5043549328" description="DUF4124 domain-containing protein" evidence="2">
    <location>
        <begin position="32"/>
        <end position="250"/>
    </location>
</feature>
<reference evidence="3" key="1">
    <citation type="submission" date="2024-06" db="EMBL/GenBank/DDBJ databases">
        <authorList>
            <person name="Li S."/>
        </authorList>
    </citation>
    <scope>NUCLEOTIDE SEQUENCE</scope>
    <source>
        <strain evidence="3">SR10</strain>
    </source>
</reference>
<dbReference type="AlphaFoldDB" id="A0AAU8MQ89"/>
<keyword evidence="2" id="KW-0732">Signal</keyword>
<organism evidence="3">
    <name type="scientific">Lysobacter firmicutimachus</name>
    <dbReference type="NCBI Taxonomy" id="1792846"/>
    <lineage>
        <taxon>Bacteria</taxon>
        <taxon>Pseudomonadati</taxon>
        <taxon>Pseudomonadota</taxon>
        <taxon>Gammaproteobacteria</taxon>
        <taxon>Lysobacterales</taxon>
        <taxon>Lysobacteraceae</taxon>
        <taxon>Lysobacter</taxon>
    </lineage>
</organism>
<feature type="compositionally biased region" description="Low complexity" evidence="1">
    <location>
        <begin position="174"/>
        <end position="196"/>
    </location>
</feature>
<proteinExistence type="predicted"/>
<feature type="compositionally biased region" description="Low complexity" evidence="1">
    <location>
        <begin position="149"/>
        <end position="163"/>
    </location>
</feature>
<evidence type="ECO:0008006" key="4">
    <source>
        <dbReference type="Google" id="ProtNLM"/>
    </source>
</evidence>
<feature type="region of interest" description="Disordered" evidence="1">
    <location>
        <begin position="139"/>
        <end position="196"/>
    </location>
</feature>
<name>A0AAU8MQ89_9GAMM</name>
<evidence type="ECO:0000313" key="3">
    <source>
        <dbReference type="EMBL" id="XCO75305.1"/>
    </source>
</evidence>
<feature type="signal peptide" evidence="2">
    <location>
        <begin position="1"/>
        <end position="31"/>
    </location>
</feature>
<sequence>MPWFARSRSSLPLFALAAVASIAVPCYPAPAAAEIRRCTDAHGNSVYTDRDCAAAGGVDRLPRGAAAQAQNPAQNGGGCARNLRDLVGQITNAIDAQDGNRLAAVYHWTGMSDDQAYAVLQRLDAIAHRPLIDIAPVLPAAPPPPEPGPWTTLPPAAPNAATAPLPPAEPPSPALASPLGRPSGAAATAADADAAAPTATAETAAAAVAATPRRRAPVGLRLEQTLGNGITPSRTVFGLTRHFGCWWIKG</sequence>
<evidence type="ECO:0000256" key="1">
    <source>
        <dbReference type="SAM" id="MobiDB-lite"/>
    </source>
</evidence>
<feature type="compositionally biased region" description="Pro residues" evidence="1">
    <location>
        <begin position="164"/>
        <end position="173"/>
    </location>
</feature>
<feature type="compositionally biased region" description="Pro residues" evidence="1">
    <location>
        <begin position="139"/>
        <end position="148"/>
    </location>
</feature>
<dbReference type="RefSeq" id="WP_363798213.1">
    <property type="nucleotide sequence ID" value="NZ_CP159925.1"/>
</dbReference>
<dbReference type="EMBL" id="CP159925">
    <property type="protein sequence ID" value="XCO75305.1"/>
    <property type="molecule type" value="Genomic_DNA"/>
</dbReference>
<gene>
    <name evidence="3" type="ORF">ABU614_00435</name>
</gene>
<protein>
    <recommendedName>
        <fullName evidence="4">DUF4124 domain-containing protein</fullName>
    </recommendedName>
</protein>
<accession>A0AAU8MQ89</accession>
<evidence type="ECO:0000256" key="2">
    <source>
        <dbReference type="SAM" id="SignalP"/>
    </source>
</evidence>